<gene>
    <name evidence="1" type="ORF">ACFSJ0_04715</name>
</gene>
<dbReference type="Proteomes" id="UP001597097">
    <property type="component" value="Unassembled WGS sequence"/>
</dbReference>
<evidence type="ECO:0000313" key="2">
    <source>
        <dbReference type="Proteomes" id="UP001597097"/>
    </source>
</evidence>
<dbReference type="RefSeq" id="WP_246651772.1">
    <property type="nucleotide sequence ID" value="NZ_JBHUCM010000005.1"/>
</dbReference>
<protein>
    <submittedName>
        <fullName evidence="1">Uncharacterized protein</fullName>
    </submittedName>
</protein>
<accession>A0ABW4G219</accession>
<dbReference type="EMBL" id="JBHUCM010000005">
    <property type="protein sequence ID" value="MFD1536326.1"/>
    <property type="molecule type" value="Genomic_DNA"/>
</dbReference>
<evidence type="ECO:0000313" key="1">
    <source>
        <dbReference type="EMBL" id="MFD1536326.1"/>
    </source>
</evidence>
<reference evidence="2" key="1">
    <citation type="journal article" date="2019" name="Int. J. Syst. Evol. Microbiol.">
        <title>The Global Catalogue of Microorganisms (GCM) 10K type strain sequencing project: providing services to taxonomists for standard genome sequencing and annotation.</title>
        <authorList>
            <consortium name="The Broad Institute Genomics Platform"/>
            <consortium name="The Broad Institute Genome Sequencing Center for Infectious Disease"/>
            <person name="Wu L."/>
            <person name="Ma J."/>
        </authorList>
    </citation>
    <scope>NUCLEOTIDE SEQUENCE [LARGE SCALE GENOMIC DNA]</scope>
    <source>
        <strain evidence="2">CGMCC 1.15399</strain>
    </source>
</reference>
<name>A0ABW4G219_9ACTN</name>
<organism evidence="1 2">
    <name type="scientific">Nonomuraea guangzhouensis</name>
    <dbReference type="NCBI Taxonomy" id="1291555"/>
    <lineage>
        <taxon>Bacteria</taxon>
        <taxon>Bacillati</taxon>
        <taxon>Actinomycetota</taxon>
        <taxon>Actinomycetes</taxon>
        <taxon>Streptosporangiales</taxon>
        <taxon>Streptosporangiaceae</taxon>
        <taxon>Nonomuraea</taxon>
    </lineage>
</organism>
<keyword evidence="2" id="KW-1185">Reference proteome</keyword>
<proteinExistence type="predicted"/>
<sequence>MVPFEVELSLEGLVDRFDDLSQRLEQGCARPFPFTFTGRPQQLDSVLGQFAFETTAEVVLVADESLSGALSQKLAFGGLEVKGVSRSLALAPVRAKAMGRP</sequence>
<comment type="caution">
    <text evidence="1">The sequence shown here is derived from an EMBL/GenBank/DDBJ whole genome shotgun (WGS) entry which is preliminary data.</text>
</comment>